<dbReference type="AlphaFoldDB" id="A0A938X5C0"/>
<reference evidence="1" key="2">
    <citation type="journal article" date="2021" name="Sci. Rep.">
        <title>The distribution of antibiotic resistance genes in chicken gut microbiota commensals.</title>
        <authorList>
            <person name="Juricova H."/>
            <person name="Matiasovicova J."/>
            <person name="Kubasova T."/>
            <person name="Cejkova D."/>
            <person name="Rychlik I."/>
        </authorList>
    </citation>
    <scope>NUCLEOTIDE SEQUENCE</scope>
    <source>
        <strain evidence="1">An420c</strain>
    </source>
</reference>
<organism evidence="1 2">
    <name type="scientific">Mordavella massiliensis</name>
    <dbReference type="NCBI Taxonomy" id="1871024"/>
    <lineage>
        <taxon>Bacteria</taxon>
        <taxon>Bacillati</taxon>
        <taxon>Bacillota</taxon>
        <taxon>Clostridia</taxon>
        <taxon>Eubacteriales</taxon>
        <taxon>Clostridiaceae</taxon>
        <taxon>Mordavella</taxon>
    </lineage>
</organism>
<evidence type="ECO:0000313" key="1">
    <source>
        <dbReference type="EMBL" id="MBM6827834.1"/>
    </source>
</evidence>
<dbReference type="Gene3D" id="3.30.565.60">
    <property type="match status" value="1"/>
</dbReference>
<gene>
    <name evidence="1" type="ORF">H6A13_12170</name>
</gene>
<dbReference type="InterPro" id="IPR038475">
    <property type="entry name" value="RecG_C_sf"/>
</dbReference>
<dbReference type="RefSeq" id="WP_204909811.1">
    <property type="nucleotide sequence ID" value="NZ_JACJLV010000066.1"/>
</dbReference>
<name>A0A938X5C0_9CLOT</name>
<dbReference type="PANTHER" id="PTHR30595:SF6">
    <property type="entry name" value="SCHLAFEN ALBA-2 DOMAIN-CONTAINING PROTEIN"/>
    <property type="match status" value="1"/>
</dbReference>
<proteinExistence type="predicted"/>
<keyword evidence="2" id="KW-1185">Reference proteome</keyword>
<dbReference type="EMBL" id="JACJLV010000066">
    <property type="protein sequence ID" value="MBM6827834.1"/>
    <property type="molecule type" value="Genomic_DNA"/>
</dbReference>
<protein>
    <submittedName>
        <fullName evidence="1">Transcriptional regulator</fullName>
    </submittedName>
</protein>
<comment type="caution">
    <text evidence="1">The sequence shown here is derived from an EMBL/GenBank/DDBJ whole genome shotgun (WGS) entry which is preliminary data.</text>
</comment>
<sequence length="368" mass="42289">MNKTYDSLPSSYNLSDVSFTLLAATFKKETGDDFDLTKDLVSMGFVTEDGIVTNAGLLLCDQGYLKQSKVVCTRWKGIEKGSVEGDALDDEEFTGVSLITLLANAEAFIRTNSKNPWSIRGMRREEKSDYPFKAVREVLVNALIHRDYQSIGAEVHVDMYDDRIEISSPGGMINGSRIQDMDLRRVPSMRRNEIISDAFGRLHYMERRGSGIRRILNSYVDYAEQPEFYSDEYFFIVTLPNRSEARSAQLELELEIGNAKLQQSSDKLQQSSDKPQLSLRDMQLSLGEKEKEELRKWLKCRAGRNFNKRNLEKLQELLEKYGSEYYFNRTTIANAFGISENAASRIIRKSVDCEIMRKEKNGEYYFNM</sequence>
<accession>A0A938X5C0</accession>
<dbReference type="Proteomes" id="UP000713880">
    <property type="component" value="Unassembled WGS sequence"/>
</dbReference>
<dbReference type="Pfam" id="PF13749">
    <property type="entry name" value="HATPase_c_4"/>
    <property type="match status" value="1"/>
</dbReference>
<dbReference type="PANTHER" id="PTHR30595">
    <property type="entry name" value="GLPR-RELATED TRANSCRIPTIONAL REPRESSOR"/>
    <property type="match status" value="1"/>
</dbReference>
<evidence type="ECO:0000313" key="2">
    <source>
        <dbReference type="Proteomes" id="UP000713880"/>
    </source>
</evidence>
<reference evidence="1" key="1">
    <citation type="submission" date="2020-08" db="EMBL/GenBank/DDBJ databases">
        <authorList>
            <person name="Cejkova D."/>
            <person name="Kubasova T."/>
            <person name="Jahodarova E."/>
            <person name="Rychlik I."/>
        </authorList>
    </citation>
    <scope>NUCLEOTIDE SEQUENCE</scope>
    <source>
        <strain evidence="1">An420c</strain>
    </source>
</reference>